<feature type="region of interest" description="Disordered" evidence="10">
    <location>
        <begin position="1647"/>
        <end position="2052"/>
    </location>
</feature>
<feature type="compositionally biased region" description="Polar residues" evidence="10">
    <location>
        <begin position="1593"/>
        <end position="1604"/>
    </location>
</feature>
<protein>
    <submittedName>
        <fullName evidence="12">Kinesin motor domain-containing protein</fullName>
    </submittedName>
</protein>
<evidence type="ECO:0000256" key="6">
    <source>
        <dbReference type="ARBA" id="ARBA00023175"/>
    </source>
</evidence>
<proteinExistence type="inferred from homology"/>
<evidence type="ECO:0000313" key="13">
    <source>
        <dbReference type="Proteomes" id="UP000221165"/>
    </source>
</evidence>
<feature type="region of interest" description="Disordered" evidence="10">
    <location>
        <begin position="1"/>
        <end position="247"/>
    </location>
</feature>
<feature type="compositionally biased region" description="Low complexity" evidence="10">
    <location>
        <begin position="1709"/>
        <end position="1718"/>
    </location>
</feature>
<dbReference type="GO" id="GO:0007018">
    <property type="term" value="P:microtubule-based movement"/>
    <property type="evidence" value="ECO:0007669"/>
    <property type="project" value="InterPro"/>
</dbReference>
<feature type="compositionally biased region" description="Basic residues" evidence="10">
    <location>
        <begin position="207"/>
        <end position="217"/>
    </location>
</feature>
<keyword evidence="4 8" id="KW-0547">Nucleotide-binding</keyword>
<keyword evidence="13" id="KW-1185">Reference proteome</keyword>
<comment type="similarity">
    <text evidence="8">Belongs to the TRAFAC class myosin-kinesin ATPase superfamily. Kinesin family.</text>
</comment>
<dbReference type="GO" id="GO:0005876">
    <property type="term" value="C:spindle microtubule"/>
    <property type="evidence" value="ECO:0007669"/>
    <property type="project" value="TreeGrafter"/>
</dbReference>
<feature type="compositionally biased region" description="Pro residues" evidence="10">
    <location>
        <begin position="7"/>
        <end position="16"/>
    </location>
</feature>
<dbReference type="PANTHER" id="PTHR47970">
    <property type="entry name" value="KINESIN-LIKE PROTEIN KIF11"/>
    <property type="match status" value="1"/>
</dbReference>
<dbReference type="GO" id="GO:0005524">
    <property type="term" value="F:ATP binding"/>
    <property type="evidence" value="ECO:0007669"/>
    <property type="project" value="UniProtKB-UniRule"/>
</dbReference>
<dbReference type="EMBL" id="MIGC01001749">
    <property type="protein sequence ID" value="PHJ22273.1"/>
    <property type="molecule type" value="Genomic_DNA"/>
</dbReference>
<evidence type="ECO:0000256" key="10">
    <source>
        <dbReference type="SAM" id="MobiDB-lite"/>
    </source>
</evidence>
<gene>
    <name evidence="12" type="ORF">CSUI_003885</name>
</gene>
<feature type="compositionally biased region" description="Polar residues" evidence="10">
    <location>
        <begin position="1913"/>
        <end position="1931"/>
    </location>
</feature>
<dbReference type="Pfam" id="PF00225">
    <property type="entry name" value="Kinesin"/>
    <property type="match status" value="3"/>
</dbReference>
<evidence type="ECO:0000313" key="12">
    <source>
        <dbReference type="EMBL" id="PHJ22273.1"/>
    </source>
</evidence>
<feature type="compositionally biased region" description="Polar residues" evidence="10">
    <location>
        <begin position="220"/>
        <end position="230"/>
    </location>
</feature>
<dbReference type="GO" id="GO:0051231">
    <property type="term" value="P:spindle elongation"/>
    <property type="evidence" value="ECO:0007669"/>
    <property type="project" value="TreeGrafter"/>
</dbReference>
<feature type="region of interest" description="Disordered" evidence="10">
    <location>
        <begin position="289"/>
        <end position="323"/>
    </location>
</feature>
<feature type="compositionally biased region" description="Polar residues" evidence="10">
    <location>
        <begin position="1776"/>
        <end position="1785"/>
    </location>
</feature>
<feature type="compositionally biased region" description="Low complexity" evidence="10">
    <location>
        <begin position="125"/>
        <end position="154"/>
    </location>
</feature>
<feature type="compositionally biased region" description="Gly residues" evidence="10">
    <location>
        <begin position="617"/>
        <end position="626"/>
    </location>
</feature>
<keyword evidence="2" id="KW-0963">Cytoplasm</keyword>
<reference evidence="12 13" key="1">
    <citation type="journal article" date="2017" name="Int. J. Parasitol.">
        <title>The genome of the protozoan parasite Cystoisospora suis and a reverse vaccinology approach to identify vaccine candidates.</title>
        <authorList>
            <person name="Palmieri N."/>
            <person name="Shrestha A."/>
            <person name="Ruttkowski B."/>
            <person name="Beck T."/>
            <person name="Vogl C."/>
            <person name="Tomley F."/>
            <person name="Blake D.P."/>
            <person name="Joachim A."/>
        </authorList>
    </citation>
    <scope>NUCLEOTIDE SEQUENCE [LARGE SCALE GENOMIC DNA]</scope>
    <source>
        <strain evidence="12 13">Wien I</strain>
    </source>
</reference>
<comment type="caution">
    <text evidence="12">The sequence shown here is derived from an EMBL/GenBank/DDBJ whole genome shotgun (WGS) entry which is preliminary data.</text>
</comment>
<feature type="compositionally biased region" description="Basic and acidic residues" evidence="10">
    <location>
        <begin position="1428"/>
        <end position="1466"/>
    </location>
</feature>
<keyword evidence="5 8" id="KW-0067">ATP-binding</keyword>
<evidence type="ECO:0000256" key="8">
    <source>
        <dbReference type="PROSITE-ProRule" id="PRU00283"/>
    </source>
</evidence>
<feature type="region of interest" description="Disordered" evidence="10">
    <location>
        <begin position="1395"/>
        <end position="1474"/>
    </location>
</feature>
<feature type="compositionally biased region" description="Basic and acidic residues" evidence="10">
    <location>
        <begin position="1745"/>
        <end position="1761"/>
    </location>
</feature>
<feature type="compositionally biased region" description="Polar residues" evidence="10">
    <location>
        <begin position="1883"/>
        <end position="1892"/>
    </location>
</feature>
<feature type="compositionally biased region" description="Polar residues" evidence="10">
    <location>
        <begin position="483"/>
        <end position="502"/>
    </location>
</feature>
<feature type="compositionally biased region" description="Low complexity" evidence="10">
    <location>
        <begin position="648"/>
        <end position="663"/>
    </location>
</feature>
<dbReference type="VEuPathDB" id="ToxoDB:CSUI_003885"/>
<evidence type="ECO:0000256" key="4">
    <source>
        <dbReference type="ARBA" id="ARBA00022741"/>
    </source>
</evidence>
<feature type="compositionally biased region" description="Basic residues" evidence="10">
    <location>
        <begin position="637"/>
        <end position="647"/>
    </location>
</feature>
<organism evidence="12 13">
    <name type="scientific">Cystoisospora suis</name>
    <dbReference type="NCBI Taxonomy" id="483139"/>
    <lineage>
        <taxon>Eukaryota</taxon>
        <taxon>Sar</taxon>
        <taxon>Alveolata</taxon>
        <taxon>Apicomplexa</taxon>
        <taxon>Conoidasida</taxon>
        <taxon>Coccidia</taxon>
        <taxon>Eucoccidiorida</taxon>
        <taxon>Eimeriorina</taxon>
        <taxon>Sarcocystidae</taxon>
        <taxon>Cystoisospora</taxon>
    </lineage>
</organism>
<dbReference type="GO" id="GO:0008017">
    <property type="term" value="F:microtubule binding"/>
    <property type="evidence" value="ECO:0007669"/>
    <property type="project" value="InterPro"/>
</dbReference>
<dbReference type="Proteomes" id="UP000221165">
    <property type="component" value="Unassembled WGS sequence"/>
</dbReference>
<dbReference type="InterPro" id="IPR047149">
    <property type="entry name" value="KIF11-like"/>
</dbReference>
<dbReference type="PROSITE" id="PS00411">
    <property type="entry name" value="KINESIN_MOTOR_1"/>
    <property type="match status" value="1"/>
</dbReference>
<evidence type="ECO:0000256" key="1">
    <source>
        <dbReference type="ARBA" id="ARBA00004245"/>
    </source>
</evidence>
<feature type="compositionally biased region" description="Low complexity" evidence="10">
    <location>
        <begin position="73"/>
        <end position="90"/>
    </location>
</feature>
<evidence type="ECO:0000256" key="9">
    <source>
        <dbReference type="SAM" id="Coils"/>
    </source>
</evidence>
<dbReference type="GO" id="GO:0090307">
    <property type="term" value="P:mitotic spindle assembly"/>
    <property type="evidence" value="ECO:0007669"/>
    <property type="project" value="TreeGrafter"/>
</dbReference>
<feature type="region of interest" description="Disordered" evidence="10">
    <location>
        <begin position="519"/>
        <end position="548"/>
    </location>
</feature>
<feature type="coiled-coil region" evidence="9">
    <location>
        <begin position="1281"/>
        <end position="1315"/>
    </location>
</feature>
<feature type="coiled-coil region" evidence="9">
    <location>
        <begin position="809"/>
        <end position="932"/>
    </location>
</feature>
<comment type="subcellular location">
    <subcellularLocation>
        <location evidence="1">Cytoplasm</location>
        <location evidence="1">Cytoskeleton</location>
    </subcellularLocation>
</comment>
<dbReference type="OrthoDB" id="332257at2759"/>
<dbReference type="InterPro" id="IPR001752">
    <property type="entry name" value="Kinesin_motor_dom"/>
</dbReference>
<keyword evidence="6 8" id="KW-0505">Motor protein</keyword>
<feature type="compositionally biased region" description="Polar residues" evidence="10">
    <location>
        <begin position="1988"/>
        <end position="2002"/>
    </location>
</feature>
<dbReference type="GO" id="GO:0072686">
    <property type="term" value="C:mitotic spindle"/>
    <property type="evidence" value="ECO:0007669"/>
    <property type="project" value="TreeGrafter"/>
</dbReference>
<dbReference type="Gene3D" id="3.40.850.10">
    <property type="entry name" value="Kinesin motor domain"/>
    <property type="match status" value="1"/>
</dbReference>
<dbReference type="InterPro" id="IPR019821">
    <property type="entry name" value="Kinesin_motor_CS"/>
</dbReference>
<dbReference type="SMART" id="SM00129">
    <property type="entry name" value="KISc"/>
    <property type="match status" value="1"/>
</dbReference>
<feature type="region of interest" description="Disordered" evidence="10">
    <location>
        <begin position="1584"/>
        <end position="1604"/>
    </location>
</feature>
<feature type="compositionally biased region" description="Low complexity" evidence="10">
    <location>
        <begin position="526"/>
        <end position="540"/>
    </location>
</feature>
<dbReference type="PRINTS" id="PR00380">
    <property type="entry name" value="KINESINHEAVY"/>
</dbReference>
<feature type="region of interest" description="Disordered" evidence="10">
    <location>
        <begin position="610"/>
        <end position="664"/>
    </location>
</feature>
<sequence length="2052" mass="223880">MASSSSSPPPVSPPPGLLGEEELSSSSYSGLSSSLLCSPSSPRRPAVHASEESFDDDNDWPPGPPNPNESLLTSSPVLTAPPASVSSVSSHRYIVHHTHTPLAASLSRKKLNAGGGGIHRSRDMSPSSSVSTSSQIPSFSSSSPPPLLSSSSSLPPLPPCSSSHTSEIPSLSSSQPSSSAPSTSFPSQASCSSSLSSPSSNCSSRSHSLHPHHHQKHTSNNNGGLLNQSKGRGPAGGGGHHSSLNQSKVHVKVIVRCRPMTSAEERGRCMSVVDLCEETNEVTVRLTKGNNSYSHHNAAGGGNPGSGGGRSFSSGGGGGQGGGGLVSNSSKVFRFDGVCPVSTTQQQLFEKHVQPLVDEVLQGFNCTVFAYGQTGTGKTYTVEGAQGLNGAASVYHNLEDVDQDSDCGLVARSVQRIFNSLRQQNRPPSEYTVTCSFLEIYNEELIDLFASSSSSPPSSSSSSALSGFVSAASSQASTASDLPDSQTSSSVPSAVLNNNNTTQPRLRIYEDLSNSIPSLGYTNHQSSSSRGVSASSSSSSTHQQGRGVVRVDGLEEKEVHSEKDVFNLLRQAAPRRSFAASSANSRSSRSHTIFSISVCIRESATRTTDLDPILKGEGSGEGGGETGEGKTGDSTMWRKKGNHKMTQKKSGSSTGSKSGVKGKSYGGGDMLEAVIKPGVHTPEEEVIRIGKLNLVDLAGSENIYKSWGSTAEEKRRREALTINKSLLTLGRCINALVDNSSYIPYRDSKLTRLLQDSLGGCTKTCLIATISPADDVVEETINTLDYAYRAKSIQNIPVKTLRHSKSLLLSSLLNENQQLKLLLSSQREKDGVFLPLPIYQQQESKLLQQEEELRLCQLDLQKKRTDLSHLNTRLEKFLHLEGEYERLKREREKLQGLYEKTVGDLTKAQHSNQRLKEKVKTLERKESFLTENFLLELRQERITVSSVRKSLHEAIVDLLKICEYRKILERRQGSVRKTCTQFSERLDQSLIGFLEKQEKLDVKLKEVLKDLVGLEKDRTVWMTAANEDMERFCQEEMLGVHQKTYERREESLKKVLEDLRVKEGENEKTFHGWKDKLASQDLLERTHLMNTWASTKKVFLEGYEEQERKRRELEKHLCLKDAQESKQVEQVHQLVDKWETQESKHTSSTCDALQQLAAQLATWKEKNDRDFQENVMTPVMTSVQENLRVLFKNIQDENQRKLEREIQSLQHQLMQIRREQLVQLEWTESTSRAVSSATDGLHQVGRERTKQTLQGLEDILHTAQEIQTQGETFLTHAQGETDRMHEERKRLRDHLDHLQAQMSSTQQNIDMALGEVLSQDKKAFHETADTLKKALVKKRIQQENEVKKHAEIGKSLEIIQSLTSDARNQRREDIKEAQQRAGAFVREILSQVPTKCSYGRRHSKESQNSPVSSSPSSVQPPSSTSDLSSKRDDVSLSEEREQNAVGDHSLREHSGCADSKDGRGNSKESSGGEIETLSTASLGVSDGCSCKECLVKDVEERWSRTDAEKAQEDSVRAAKAVEDLSRLPEILRNRFHLLQEEIPNDPEGEARTLSSDENHTAVVNSRTEGGQCLRDSSAAWQIHSRVPPPARSGDSTPCSDSCSVSIPSRSKIIENQSTSDSQVDQKIECERNCSRWMRKVKTGIKASPYKEGKGSEKPSVSSYLEDENDNAGTPVSHKNAENRGESNCLLTCQSPARRRTRSLSEDSESGTSGSSSSTATPCATLPYELSPLGLPVSPVSTVKAGLRESPRGDVEIDDHGALDNMFGMPSRDRQQTDSGDSSLTLEKSERNGPLNSSLALENTEDEEAEQVMGDDGSRSVSDENSPPSQDGSNRRGSSRKDKDVPKLASADGARNRSIPKDRGDKTLGKRGEDGVCGIPASGSHEQLSNSKSMGCLIQRGGIPRNGERPVLGLSSTKKPQQSKVSSNNSNRVAAARPHSSLGQKQKWGTDGKLSMKRAGGLGVQGAALVSGGEQGVPPPIVQRDDKGMTNSVASASPESKSASGKAEKHQGLRRVRSNDELGDVENEKKKVSKTGNLRTVAGGSAAIQRSVG</sequence>
<feature type="region of interest" description="Disordered" evidence="10">
    <location>
        <begin position="478"/>
        <end position="502"/>
    </location>
</feature>
<evidence type="ECO:0000256" key="3">
    <source>
        <dbReference type="ARBA" id="ARBA00022701"/>
    </source>
</evidence>
<feature type="compositionally biased region" description="Low complexity" evidence="10">
    <location>
        <begin position="24"/>
        <end position="41"/>
    </location>
</feature>
<dbReference type="RefSeq" id="XP_067923950.1">
    <property type="nucleotide sequence ID" value="XM_068064080.1"/>
</dbReference>
<name>A0A2C6L3R2_9APIC</name>
<keyword evidence="7" id="KW-0206">Cytoskeleton</keyword>
<evidence type="ECO:0000256" key="5">
    <source>
        <dbReference type="ARBA" id="ARBA00022840"/>
    </source>
</evidence>
<dbReference type="PANTHER" id="PTHR47970:SF12">
    <property type="entry name" value="KINESIN FAMILY MEMBER 11"/>
    <property type="match status" value="1"/>
</dbReference>
<dbReference type="SUPFAM" id="SSF52540">
    <property type="entry name" value="P-loop containing nucleoside triphosphate hydrolases"/>
    <property type="match status" value="1"/>
</dbReference>
<feature type="binding site" evidence="8">
    <location>
        <begin position="372"/>
        <end position="379"/>
    </location>
    <ligand>
        <name>ATP</name>
        <dbReference type="ChEBI" id="CHEBI:30616"/>
    </ligand>
</feature>
<evidence type="ECO:0000256" key="7">
    <source>
        <dbReference type="ARBA" id="ARBA00023212"/>
    </source>
</evidence>
<feature type="domain" description="Kinesin motor" evidence="11">
    <location>
        <begin position="250"/>
        <end position="793"/>
    </location>
</feature>
<accession>A0A2C6L3R2</accession>
<dbReference type="GeneID" id="94427291"/>
<dbReference type="InterPro" id="IPR036961">
    <property type="entry name" value="Kinesin_motor_dom_sf"/>
</dbReference>
<dbReference type="InterPro" id="IPR027417">
    <property type="entry name" value="P-loop_NTPase"/>
</dbReference>
<dbReference type="PROSITE" id="PS50067">
    <property type="entry name" value="KINESIN_MOTOR_2"/>
    <property type="match status" value="1"/>
</dbReference>
<feature type="compositionally biased region" description="Basic and acidic residues" evidence="10">
    <location>
        <begin position="1858"/>
        <end position="1873"/>
    </location>
</feature>
<keyword evidence="3" id="KW-0493">Microtubule</keyword>
<dbReference type="GO" id="GO:0008574">
    <property type="term" value="F:plus-end-directed microtubule motor activity"/>
    <property type="evidence" value="ECO:0007669"/>
    <property type="project" value="TreeGrafter"/>
</dbReference>
<feature type="compositionally biased region" description="Low complexity" evidence="10">
    <location>
        <begin position="1406"/>
        <end position="1427"/>
    </location>
</feature>
<feature type="compositionally biased region" description="Polar residues" evidence="10">
    <location>
        <begin position="1822"/>
        <end position="1835"/>
    </location>
</feature>
<keyword evidence="9" id="KW-0175">Coiled coil</keyword>
<feature type="compositionally biased region" description="Gly residues" evidence="10">
    <location>
        <begin position="299"/>
        <end position="323"/>
    </location>
</feature>
<feature type="compositionally biased region" description="Low complexity" evidence="10">
    <location>
        <begin position="169"/>
        <end position="206"/>
    </location>
</feature>
<evidence type="ECO:0000259" key="11">
    <source>
        <dbReference type="PROSITE" id="PS50067"/>
    </source>
</evidence>
<evidence type="ECO:0000256" key="2">
    <source>
        <dbReference type="ARBA" id="ARBA00022490"/>
    </source>
</evidence>
<feature type="coiled-coil region" evidence="9">
    <location>
        <begin position="1192"/>
        <end position="1219"/>
    </location>
</feature>